<reference evidence="2 3" key="1">
    <citation type="journal article" date="2021" name="Mar. Drugs">
        <title>Genome Reduction and Secondary Metabolism of the Marine Sponge-Associated Cyanobacterium Leptothoe.</title>
        <authorList>
            <person name="Konstantinou D."/>
            <person name="Popin R.V."/>
            <person name="Fewer D.P."/>
            <person name="Sivonen K."/>
            <person name="Gkelis S."/>
        </authorList>
    </citation>
    <scope>NUCLEOTIDE SEQUENCE [LARGE SCALE GENOMIC DNA]</scope>
    <source>
        <strain evidence="2 3">TAU-MAC 1615</strain>
    </source>
</reference>
<comment type="caution">
    <text evidence="2">The sequence shown here is derived from an EMBL/GenBank/DDBJ whole genome shotgun (WGS) entry which is preliminary data.</text>
</comment>
<protein>
    <submittedName>
        <fullName evidence="2">Uncharacterized protein</fullName>
    </submittedName>
</protein>
<dbReference type="RefSeq" id="WP_215618987.1">
    <property type="nucleotide sequence ID" value="NZ_JADOER010000011.1"/>
</dbReference>
<evidence type="ECO:0000313" key="2">
    <source>
        <dbReference type="EMBL" id="MBT9313101.1"/>
    </source>
</evidence>
<evidence type="ECO:0000256" key="1">
    <source>
        <dbReference type="SAM" id="SignalP"/>
    </source>
</evidence>
<dbReference type="Proteomes" id="UP001196661">
    <property type="component" value="Unassembled WGS sequence"/>
</dbReference>
<keyword evidence="1" id="KW-0732">Signal</keyword>
<accession>A0ABS5Y5Q5</accession>
<organism evidence="2 3">
    <name type="scientific">Leptothoe kymatousa TAU-MAC 1615</name>
    <dbReference type="NCBI Taxonomy" id="2364775"/>
    <lineage>
        <taxon>Bacteria</taxon>
        <taxon>Bacillati</taxon>
        <taxon>Cyanobacteriota</taxon>
        <taxon>Cyanophyceae</taxon>
        <taxon>Nodosilineales</taxon>
        <taxon>Cymatolegaceae</taxon>
        <taxon>Leptothoe</taxon>
        <taxon>Leptothoe kymatousa</taxon>
    </lineage>
</organism>
<dbReference type="EMBL" id="JADOER010000011">
    <property type="protein sequence ID" value="MBT9313101.1"/>
    <property type="molecule type" value="Genomic_DNA"/>
</dbReference>
<evidence type="ECO:0000313" key="3">
    <source>
        <dbReference type="Proteomes" id="UP001196661"/>
    </source>
</evidence>
<sequence>MTLTQFRPLALLLISTVSIAPSAMAEGLSPSSRDTFERRDDIALPVETTAGDCPTEIRIWQESAIQFEAGDSIGMMLDVSTMGQGKTEFMDSQQQSVTFRTPLNQAFYNCVGYLGDGNTLDEAAQHYRQLYDIWFGQGHVYFQFDIGPIAPQADENWYFANITHQDIVGQYPYVRWTFGD</sequence>
<proteinExistence type="predicted"/>
<gene>
    <name evidence="2" type="ORF">IXB28_12850</name>
</gene>
<name>A0ABS5Y5Q5_9CYAN</name>
<keyword evidence="3" id="KW-1185">Reference proteome</keyword>
<feature type="signal peptide" evidence="1">
    <location>
        <begin position="1"/>
        <end position="25"/>
    </location>
</feature>
<feature type="chain" id="PRO_5046071944" evidence="1">
    <location>
        <begin position="26"/>
        <end position="180"/>
    </location>
</feature>